<dbReference type="PANTHER" id="PTHR34387:SF1">
    <property type="entry name" value="PERIPLASMIC IMMUNOGENIC PROTEIN"/>
    <property type="match status" value="1"/>
</dbReference>
<dbReference type="PANTHER" id="PTHR34387">
    <property type="entry name" value="SLR1258 PROTEIN"/>
    <property type="match status" value="1"/>
</dbReference>
<dbReference type="Gene3D" id="3.30.110.170">
    <property type="entry name" value="Protein of unknown function (DUF541), domain 1"/>
    <property type="match status" value="1"/>
</dbReference>
<dbReference type="Proteomes" id="UP000823889">
    <property type="component" value="Unassembled WGS sequence"/>
</dbReference>
<reference evidence="2" key="2">
    <citation type="submission" date="2021-04" db="EMBL/GenBank/DDBJ databases">
        <authorList>
            <person name="Gilroy R."/>
        </authorList>
    </citation>
    <scope>NUCLEOTIDE SEQUENCE</scope>
    <source>
        <strain evidence="2">9264</strain>
    </source>
</reference>
<evidence type="ECO:0000313" key="2">
    <source>
        <dbReference type="EMBL" id="HJD44606.1"/>
    </source>
</evidence>
<accession>A0A9D2RJN2</accession>
<name>A0A9D2RJN2_9BURK</name>
<dbReference type="InterPro" id="IPR007497">
    <property type="entry name" value="SIMPL/DUF541"/>
</dbReference>
<reference evidence="2" key="1">
    <citation type="journal article" date="2021" name="PeerJ">
        <title>Extensive microbial diversity within the chicken gut microbiome revealed by metagenomics and culture.</title>
        <authorList>
            <person name="Gilroy R."/>
            <person name="Ravi A."/>
            <person name="Getino M."/>
            <person name="Pursley I."/>
            <person name="Horton D.L."/>
            <person name="Alikhan N.F."/>
            <person name="Baker D."/>
            <person name="Gharbi K."/>
            <person name="Hall N."/>
            <person name="Watson M."/>
            <person name="Adriaenssens E.M."/>
            <person name="Foster-Nyarko E."/>
            <person name="Jarju S."/>
            <person name="Secka A."/>
            <person name="Antonio M."/>
            <person name="Oren A."/>
            <person name="Chaudhuri R.R."/>
            <person name="La Ragione R."/>
            <person name="Hildebrand F."/>
            <person name="Pallen M.J."/>
        </authorList>
    </citation>
    <scope>NUCLEOTIDE SEQUENCE</scope>
    <source>
        <strain evidence="2">9264</strain>
    </source>
</reference>
<dbReference type="Gene3D" id="3.30.70.2970">
    <property type="entry name" value="Protein of unknown function (DUF541), domain 2"/>
    <property type="match status" value="1"/>
</dbReference>
<gene>
    <name evidence="2" type="ORF">H9906_06220</name>
</gene>
<dbReference type="AlphaFoldDB" id="A0A9D2RJN2"/>
<sequence>MRTLYIRGLFLGLLASAYGGAVLAENPPSAMVTHSVASPQVTLQAEAGMEVPFDRITIYLATEQSGARQEVVDKALRKTIDAALNQAKKQSSVEVSSESYRIYPTTNDKGQISGWRGRAELKLKSSDFQAASNLAAELDTGLSIARWEFSLSPEALTQHTAKLIQQAFSNFEQRASLISQSAGFKSYQYEQLNVETPDTNTVRPYFAKAMMATAESSSLRAADAASGPTIEGGSERIRVAIHGTIKLSDAAPTTTTKPDQPES</sequence>
<feature type="signal peptide" evidence="1">
    <location>
        <begin position="1"/>
        <end position="24"/>
    </location>
</feature>
<feature type="chain" id="PRO_5039504097" evidence="1">
    <location>
        <begin position="25"/>
        <end position="263"/>
    </location>
</feature>
<evidence type="ECO:0000256" key="1">
    <source>
        <dbReference type="SAM" id="SignalP"/>
    </source>
</evidence>
<dbReference type="EMBL" id="DWUQ01000130">
    <property type="protein sequence ID" value="HJD44606.1"/>
    <property type="molecule type" value="Genomic_DNA"/>
</dbReference>
<keyword evidence="1" id="KW-0732">Signal</keyword>
<evidence type="ECO:0000313" key="3">
    <source>
        <dbReference type="Proteomes" id="UP000823889"/>
    </source>
</evidence>
<dbReference type="InterPro" id="IPR052022">
    <property type="entry name" value="26kDa_periplasmic_antigen"/>
</dbReference>
<proteinExistence type="predicted"/>
<comment type="caution">
    <text evidence="2">The sequence shown here is derived from an EMBL/GenBank/DDBJ whole genome shotgun (WGS) entry which is preliminary data.</text>
</comment>
<protein>
    <submittedName>
        <fullName evidence="2">SIMPL domain-containing protein</fullName>
    </submittedName>
</protein>
<dbReference type="GO" id="GO:0006974">
    <property type="term" value="P:DNA damage response"/>
    <property type="evidence" value="ECO:0007669"/>
    <property type="project" value="TreeGrafter"/>
</dbReference>
<organism evidence="2 3">
    <name type="scientific">Candidatus Paenalcaligenes intestinipullorum</name>
    <dbReference type="NCBI Taxonomy" id="2838718"/>
    <lineage>
        <taxon>Bacteria</taxon>
        <taxon>Pseudomonadati</taxon>
        <taxon>Pseudomonadota</taxon>
        <taxon>Betaproteobacteria</taxon>
        <taxon>Burkholderiales</taxon>
        <taxon>Alcaligenaceae</taxon>
        <taxon>Paenalcaligenes</taxon>
    </lineage>
</organism>
<dbReference type="Pfam" id="PF04402">
    <property type="entry name" value="SIMPL"/>
    <property type="match status" value="1"/>
</dbReference>